<evidence type="ECO:0000313" key="1">
    <source>
        <dbReference type="EMBL" id="MEJ8636027.1"/>
    </source>
</evidence>
<protein>
    <submittedName>
        <fullName evidence="1">Uncharacterized protein</fullName>
    </submittedName>
</protein>
<name>A0ACC6PYI0_9ACTN</name>
<comment type="caution">
    <text evidence="1">The sequence shown here is derived from an EMBL/GenBank/DDBJ whole genome shotgun (WGS) entry which is preliminary data.</text>
</comment>
<keyword evidence="2" id="KW-1185">Reference proteome</keyword>
<proteinExistence type="predicted"/>
<accession>A0ACC6PYI0</accession>
<dbReference type="Proteomes" id="UP001377168">
    <property type="component" value="Unassembled WGS sequence"/>
</dbReference>
<reference evidence="1" key="1">
    <citation type="submission" date="2024-03" db="EMBL/GenBank/DDBJ databases">
        <title>Novel Streptomyces species of biotechnological and ecological value are a feature of Machair soil.</title>
        <authorList>
            <person name="Prole J.R."/>
            <person name="Goodfellow M."/>
            <person name="Allenby N."/>
            <person name="Ward A.C."/>
        </authorList>
    </citation>
    <scope>NUCLEOTIDE SEQUENCE</scope>
    <source>
        <strain evidence="1">MS2.AVA.5</strain>
    </source>
</reference>
<evidence type="ECO:0000313" key="2">
    <source>
        <dbReference type="Proteomes" id="UP001377168"/>
    </source>
</evidence>
<organism evidence="1 2">
    <name type="scientific">Streptomyces achmelvichensis</name>
    <dbReference type="NCBI Taxonomy" id="3134111"/>
    <lineage>
        <taxon>Bacteria</taxon>
        <taxon>Bacillati</taxon>
        <taxon>Actinomycetota</taxon>
        <taxon>Actinomycetes</taxon>
        <taxon>Kitasatosporales</taxon>
        <taxon>Streptomycetaceae</taxon>
        <taxon>Streptomyces</taxon>
    </lineage>
</organism>
<dbReference type="EMBL" id="JBBKAJ010000022">
    <property type="protein sequence ID" value="MEJ8636027.1"/>
    <property type="molecule type" value="Genomic_DNA"/>
</dbReference>
<gene>
    <name evidence="1" type="ORF">WKI67_21940</name>
</gene>
<sequence length="104" mass="11187">MTEFGWRRGPDDPFPEQIRRAWPATVSALPIGTPVSGQVVGRQPFGIFIRINGSPHAVGMADTGSMPAGGTLPALGSQVSGTVVRHTDSSFQVRIRLSEWLDED</sequence>